<accession>M2PFF0</accession>
<proteinExistence type="inferred from homology"/>
<feature type="transmembrane region" description="Helical" evidence="7">
    <location>
        <begin position="54"/>
        <end position="72"/>
    </location>
</feature>
<evidence type="ECO:0000256" key="4">
    <source>
        <dbReference type="ARBA" id="ARBA00022824"/>
    </source>
</evidence>
<feature type="transmembrane region" description="Helical" evidence="7">
    <location>
        <begin position="140"/>
        <end position="161"/>
    </location>
</feature>
<sequence>MSFLDEIRKIPPVTRFLCGSSLAVSLPVMAQLVQPFSVVFVKEYVTQGLEVWRPYTSFFFGSSGINYLFEFIMLYRNSLQLETAHFAGRSADYAWQLFLAALGILALNIPLRSLTHTRPLLLALTYVSARLAPPGTQTSLFGLLTFPLAYLPYALLALDFVMGGPRAAAQSVSGLVVGHLWWWGVWDAGALRAAGTAPGWLRRWVGDGPAGGPGMAGTGVHVVPPRARAREERATTGGYRWGSGRRLGE</sequence>
<evidence type="ECO:0000256" key="2">
    <source>
        <dbReference type="ARBA" id="ARBA00008917"/>
    </source>
</evidence>
<comment type="function">
    <text evidence="7">May be involved in the degradation of misfolded endoplasmic reticulum (ER) luminal proteins.</text>
</comment>
<dbReference type="GO" id="GO:0006950">
    <property type="term" value="P:response to stress"/>
    <property type="evidence" value="ECO:0007669"/>
    <property type="project" value="UniProtKB-ARBA"/>
</dbReference>
<evidence type="ECO:0000256" key="3">
    <source>
        <dbReference type="ARBA" id="ARBA00022692"/>
    </source>
</evidence>
<dbReference type="AlphaFoldDB" id="M2PFF0"/>
<dbReference type="Proteomes" id="UP000016930">
    <property type="component" value="Unassembled WGS sequence"/>
</dbReference>
<protein>
    <recommendedName>
        <fullName evidence="7">Derlin</fullName>
    </recommendedName>
</protein>
<dbReference type="Pfam" id="PF04511">
    <property type="entry name" value="DER1"/>
    <property type="match status" value="1"/>
</dbReference>
<evidence type="ECO:0000256" key="1">
    <source>
        <dbReference type="ARBA" id="ARBA00004477"/>
    </source>
</evidence>
<dbReference type="InterPro" id="IPR007599">
    <property type="entry name" value="DER1"/>
</dbReference>
<evidence type="ECO:0000256" key="7">
    <source>
        <dbReference type="RuleBase" id="RU363059"/>
    </source>
</evidence>
<dbReference type="OrthoDB" id="1716531at2759"/>
<comment type="caution">
    <text evidence="7">Lacks conserved residue(s) required for the propagation of feature annotation.</text>
</comment>
<dbReference type="STRING" id="914234.M2PFF0"/>
<keyword evidence="5 7" id="KW-1133">Transmembrane helix</keyword>
<evidence type="ECO:0000313" key="8">
    <source>
        <dbReference type="EMBL" id="EMD34659.1"/>
    </source>
</evidence>
<keyword evidence="4 7" id="KW-0256">Endoplasmic reticulum</keyword>
<comment type="subcellular location">
    <subcellularLocation>
        <location evidence="1 7">Endoplasmic reticulum membrane</location>
        <topology evidence="1 7">Multi-pass membrane protein</topology>
    </subcellularLocation>
</comment>
<keyword evidence="9" id="KW-1185">Reference proteome</keyword>
<name>M2PFF0_CERS8</name>
<gene>
    <name evidence="8" type="ORF">CERSUDRAFT_116839</name>
</gene>
<dbReference type="GO" id="GO:0005789">
    <property type="term" value="C:endoplasmic reticulum membrane"/>
    <property type="evidence" value="ECO:0007669"/>
    <property type="project" value="UniProtKB-SubCell"/>
</dbReference>
<keyword evidence="3 7" id="KW-0812">Transmembrane</keyword>
<dbReference type="SUPFAM" id="SSF144091">
    <property type="entry name" value="Rhomboid-like"/>
    <property type="match status" value="1"/>
</dbReference>
<comment type="similarity">
    <text evidence="2 7">Belongs to the derlin family.</text>
</comment>
<evidence type="ECO:0000256" key="6">
    <source>
        <dbReference type="ARBA" id="ARBA00023136"/>
    </source>
</evidence>
<dbReference type="HOGENOM" id="CLU_051898_2_0_1"/>
<organism evidence="8 9">
    <name type="scientific">Ceriporiopsis subvermispora (strain B)</name>
    <name type="common">White-rot fungus</name>
    <name type="synonym">Gelatoporia subvermispora</name>
    <dbReference type="NCBI Taxonomy" id="914234"/>
    <lineage>
        <taxon>Eukaryota</taxon>
        <taxon>Fungi</taxon>
        <taxon>Dikarya</taxon>
        <taxon>Basidiomycota</taxon>
        <taxon>Agaricomycotina</taxon>
        <taxon>Agaricomycetes</taxon>
        <taxon>Polyporales</taxon>
        <taxon>Gelatoporiaceae</taxon>
        <taxon>Gelatoporia</taxon>
    </lineage>
</organism>
<evidence type="ECO:0000256" key="5">
    <source>
        <dbReference type="ARBA" id="ARBA00022989"/>
    </source>
</evidence>
<dbReference type="PANTHER" id="PTHR11009">
    <property type="entry name" value="DER1-LIKE PROTEIN, DERLIN"/>
    <property type="match status" value="1"/>
</dbReference>
<keyword evidence="6 7" id="KW-0472">Membrane</keyword>
<reference evidence="8 9" key="1">
    <citation type="journal article" date="2012" name="Proc. Natl. Acad. Sci. U.S.A.">
        <title>Comparative genomics of Ceriporiopsis subvermispora and Phanerochaete chrysosporium provide insight into selective ligninolysis.</title>
        <authorList>
            <person name="Fernandez-Fueyo E."/>
            <person name="Ruiz-Duenas F.J."/>
            <person name="Ferreira P."/>
            <person name="Floudas D."/>
            <person name="Hibbett D.S."/>
            <person name="Canessa P."/>
            <person name="Larrondo L.F."/>
            <person name="James T.Y."/>
            <person name="Seelenfreund D."/>
            <person name="Lobos S."/>
            <person name="Polanco R."/>
            <person name="Tello M."/>
            <person name="Honda Y."/>
            <person name="Watanabe T."/>
            <person name="Watanabe T."/>
            <person name="Ryu J.S."/>
            <person name="Kubicek C.P."/>
            <person name="Schmoll M."/>
            <person name="Gaskell J."/>
            <person name="Hammel K.E."/>
            <person name="St John F.J."/>
            <person name="Vanden Wymelenberg A."/>
            <person name="Sabat G."/>
            <person name="Splinter BonDurant S."/>
            <person name="Syed K."/>
            <person name="Yadav J.S."/>
            <person name="Doddapaneni H."/>
            <person name="Subramanian V."/>
            <person name="Lavin J.L."/>
            <person name="Oguiza J.A."/>
            <person name="Perez G."/>
            <person name="Pisabarro A.G."/>
            <person name="Ramirez L."/>
            <person name="Santoyo F."/>
            <person name="Master E."/>
            <person name="Coutinho P.M."/>
            <person name="Henrissat B."/>
            <person name="Lombard V."/>
            <person name="Magnuson J.K."/>
            <person name="Kuees U."/>
            <person name="Hori C."/>
            <person name="Igarashi K."/>
            <person name="Samejima M."/>
            <person name="Held B.W."/>
            <person name="Barry K.W."/>
            <person name="LaButti K.M."/>
            <person name="Lapidus A."/>
            <person name="Lindquist E.A."/>
            <person name="Lucas S.M."/>
            <person name="Riley R."/>
            <person name="Salamov A.A."/>
            <person name="Hoffmeister D."/>
            <person name="Schwenk D."/>
            <person name="Hadar Y."/>
            <person name="Yarden O."/>
            <person name="de Vries R.P."/>
            <person name="Wiebenga A."/>
            <person name="Stenlid J."/>
            <person name="Eastwood D."/>
            <person name="Grigoriev I.V."/>
            <person name="Berka R.M."/>
            <person name="Blanchette R.A."/>
            <person name="Kersten P."/>
            <person name="Martinez A.T."/>
            <person name="Vicuna R."/>
            <person name="Cullen D."/>
        </authorList>
    </citation>
    <scope>NUCLEOTIDE SEQUENCE [LARGE SCALE GENOMIC DNA]</scope>
    <source>
        <strain evidence="8 9">B</strain>
    </source>
</reference>
<feature type="transmembrane region" description="Helical" evidence="7">
    <location>
        <begin position="93"/>
        <end position="111"/>
    </location>
</feature>
<evidence type="ECO:0000313" key="9">
    <source>
        <dbReference type="Proteomes" id="UP000016930"/>
    </source>
</evidence>
<dbReference type="EMBL" id="KB445802">
    <property type="protein sequence ID" value="EMD34659.1"/>
    <property type="molecule type" value="Genomic_DNA"/>
</dbReference>
<dbReference type="InterPro" id="IPR035952">
    <property type="entry name" value="Rhomboid-like_sf"/>
</dbReference>